<dbReference type="Proteomes" id="UP001237737">
    <property type="component" value="Unassembled WGS sequence"/>
</dbReference>
<keyword evidence="1" id="KW-0732">Signal</keyword>
<reference evidence="2 3" key="1">
    <citation type="submission" date="2023-07" db="EMBL/GenBank/DDBJ databases">
        <title>Sorghum-associated microbial communities from plants grown in Nebraska, USA.</title>
        <authorList>
            <person name="Schachtman D."/>
        </authorList>
    </citation>
    <scope>NUCLEOTIDE SEQUENCE [LARGE SCALE GENOMIC DNA]</scope>
    <source>
        <strain evidence="2 3">CC60</strain>
    </source>
</reference>
<dbReference type="EMBL" id="JAUSSK010000001">
    <property type="protein sequence ID" value="MDQ0008284.1"/>
    <property type="molecule type" value="Genomic_DNA"/>
</dbReference>
<name>A0ABT9STG9_9GAMM</name>
<evidence type="ECO:0000256" key="1">
    <source>
        <dbReference type="SAM" id="SignalP"/>
    </source>
</evidence>
<comment type="caution">
    <text evidence="2">The sequence shown here is derived from an EMBL/GenBank/DDBJ whole genome shotgun (WGS) entry which is preliminary data.</text>
</comment>
<accession>A0ABT9STG9</accession>
<evidence type="ECO:0000313" key="2">
    <source>
        <dbReference type="EMBL" id="MDQ0008284.1"/>
    </source>
</evidence>
<proteinExistence type="predicted"/>
<protein>
    <recommendedName>
        <fullName evidence="4">NlpE-like protein</fullName>
    </recommendedName>
</protein>
<keyword evidence="3" id="KW-1185">Reference proteome</keyword>
<gene>
    <name evidence="2" type="ORF">J2T07_000443</name>
</gene>
<organism evidence="2 3">
    <name type="scientific">Luteibacter jiangsuensis</name>
    <dbReference type="NCBI Taxonomy" id="637577"/>
    <lineage>
        <taxon>Bacteria</taxon>
        <taxon>Pseudomonadati</taxon>
        <taxon>Pseudomonadota</taxon>
        <taxon>Gammaproteobacteria</taxon>
        <taxon>Lysobacterales</taxon>
        <taxon>Rhodanobacteraceae</taxon>
        <taxon>Luteibacter</taxon>
    </lineage>
</organism>
<sequence length="137" mass="15025">MNRFLASIATSLLLDAGCAPAAEKFPSISDLNAHREDHDGERMTLRGYLVLGEEQQYIVSDPKSYTLWSRESNCLSLLNADIAIEDEKRFNGKLVEVMGVFRKSLKGIITLSACGDSAIDIGSDPGKNIVILDQHRG</sequence>
<evidence type="ECO:0000313" key="3">
    <source>
        <dbReference type="Proteomes" id="UP001237737"/>
    </source>
</evidence>
<evidence type="ECO:0008006" key="4">
    <source>
        <dbReference type="Google" id="ProtNLM"/>
    </source>
</evidence>
<feature type="chain" id="PRO_5045487951" description="NlpE-like protein" evidence="1">
    <location>
        <begin position="22"/>
        <end position="137"/>
    </location>
</feature>
<dbReference type="RefSeq" id="WP_306846936.1">
    <property type="nucleotide sequence ID" value="NZ_JAUSSK010000001.1"/>
</dbReference>
<feature type="signal peptide" evidence="1">
    <location>
        <begin position="1"/>
        <end position="21"/>
    </location>
</feature>